<name>A0ACB9J0L8_9ASTR</name>
<keyword evidence="2" id="KW-1185">Reference proteome</keyword>
<reference evidence="1 2" key="2">
    <citation type="journal article" date="2022" name="Mol. Ecol. Resour.">
        <title>The genomes of chicory, endive, great burdock and yacon provide insights into Asteraceae paleo-polyploidization history and plant inulin production.</title>
        <authorList>
            <person name="Fan W."/>
            <person name="Wang S."/>
            <person name="Wang H."/>
            <person name="Wang A."/>
            <person name="Jiang F."/>
            <person name="Liu H."/>
            <person name="Zhao H."/>
            <person name="Xu D."/>
            <person name="Zhang Y."/>
        </authorList>
    </citation>
    <scope>NUCLEOTIDE SEQUENCE [LARGE SCALE GENOMIC DNA]</scope>
    <source>
        <strain evidence="2">cv. Yunnan</strain>
        <tissue evidence="1">Leaves</tissue>
    </source>
</reference>
<gene>
    <name evidence="1" type="ORF">L1987_18376</name>
</gene>
<comment type="caution">
    <text evidence="1">The sequence shown here is derived from an EMBL/GenBank/DDBJ whole genome shotgun (WGS) entry which is preliminary data.</text>
</comment>
<accession>A0ACB9J0L8</accession>
<evidence type="ECO:0000313" key="2">
    <source>
        <dbReference type="Proteomes" id="UP001056120"/>
    </source>
</evidence>
<protein>
    <submittedName>
        <fullName evidence="1">Uncharacterized protein</fullName>
    </submittedName>
</protein>
<reference evidence="2" key="1">
    <citation type="journal article" date="2022" name="Mol. Ecol. Resour.">
        <title>The genomes of chicory, endive, great burdock and yacon provide insights into Asteraceae palaeo-polyploidization history and plant inulin production.</title>
        <authorList>
            <person name="Fan W."/>
            <person name="Wang S."/>
            <person name="Wang H."/>
            <person name="Wang A."/>
            <person name="Jiang F."/>
            <person name="Liu H."/>
            <person name="Zhao H."/>
            <person name="Xu D."/>
            <person name="Zhang Y."/>
        </authorList>
    </citation>
    <scope>NUCLEOTIDE SEQUENCE [LARGE SCALE GENOMIC DNA]</scope>
    <source>
        <strain evidence="2">cv. Yunnan</strain>
    </source>
</reference>
<organism evidence="1 2">
    <name type="scientific">Smallanthus sonchifolius</name>
    <dbReference type="NCBI Taxonomy" id="185202"/>
    <lineage>
        <taxon>Eukaryota</taxon>
        <taxon>Viridiplantae</taxon>
        <taxon>Streptophyta</taxon>
        <taxon>Embryophyta</taxon>
        <taxon>Tracheophyta</taxon>
        <taxon>Spermatophyta</taxon>
        <taxon>Magnoliopsida</taxon>
        <taxon>eudicotyledons</taxon>
        <taxon>Gunneridae</taxon>
        <taxon>Pentapetalae</taxon>
        <taxon>asterids</taxon>
        <taxon>campanulids</taxon>
        <taxon>Asterales</taxon>
        <taxon>Asteraceae</taxon>
        <taxon>Asteroideae</taxon>
        <taxon>Heliantheae alliance</taxon>
        <taxon>Millerieae</taxon>
        <taxon>Smallanthus</taxon>
    </lineage>
</organism>
<sequence>MMEMVKMKVPGKQLLNQQLQSLPKEQNACMIELLLLHKLIADTVSQLNTQIVNMKAREDEQDKEIGESIDVDIMFNFDEVERHGDDVEEWLEKKEARKEAEKEQEEEVEKEQEEEEDENVEKEKDDKYDEGGDDEGNASAGSYGSSDSDDDDDDDDNTGSKEYEKTTDEPKQVYTNADGEEVEKLEDVINYLNEQDPTTIHY</sequence>
<dbReference type="EMBL" id="CM042023">
    <property type="protein sequence ID" value="KAI3813647.1"/>
    <property type="molecule type" value="Genomic_DNA"/>
</dbReference>
<evidence type="ECO:0000313" key="1">
    <source>
        <dbReference type="EMBL" id="KAI3813647.1"/>
    </source>
</evidence>
<dbReference type="Proteomes" id="UP001056120">
    <property type="component" value="Linkage Group LG06"/>
</dbReference>
<proteinExistence type="predicted"/>